<name>A0ABM0LVJ8_SACKO</name>
<proteinExistence type="inferred from homology"/>
<evidence type="ECO:0000313" key="8">
    <source>
        <dbReference type="Proteomes" id="UP000694865"/>
    </source>
</evidence>
<dbReference type="Proteomes" id="UP000694865">
    <property type="component" value="Unplaced"/>
</dbReference>
<dbReference type="PIRSF" id="PIRSF000517">
    <property type="entry name" value="Tyr_transaminase"/>
    <property type="match status" value="1"/>
</dbReference>
<evidence type="ECO:0000256" key="6">
    <source>
        <dbReference type="PIRNR" id="PIRNR000517"/>
    </source>
</evidence>
<dbReference type="InterPro" id="IPR015421">
    <property type="entry name" value="PyrdxlP-dep_Trfase_major"/>
</dbReference>
<dbReference type="SUPFAM" id="SSF53383">
    <property type="entry name" value="PLP-dependent transferases"/>
    <property type="match status" value="1"/>
</dbReference>
<dbReference type="EC" id="2.6.1.5" evidence="6"/>
<keyword evidence="8" id="KW-1185">Reference proteome</keyword>
<dbReference type="RefSeq" id="XP_006811789.1">
    <property type="nucleotide sequence ID" value="XM_006811726.1"/>
</dbReference>
<dbReference type="InterPro" id="IPR015424">
    <property type="entry name" value="PyrdxlP-dep_Trfase"/>
</dbReference>
<accession>A0ABM0LVJ8</accession>
<evidence type="ECO:0000259" key="7">
    <source>
        <dbReference type="Pfam" id="PF00155"/>
    </source>
</evidence>
<comment type="subunit">
    <text evidence="6">Homodimer.</text>
</comment>
<comment type="function">
    <text evidence="6">Transaminase involved in tyrosine breakdown. Converts tyrosine to p-hydroxyphenylpyruvate.</text>
</comment>
<reference evidence="9" key="1">
    <citation type="submission" date="2025-08" db="UniProtKB">
        <authorList>
            <consortium name="RefSeq"/>
        </authorList>
    </citation>
    <scope>IDENTIFICATION</scope>
    <source>
        <tissue evidence="9">Testes</tissue>
    </source>
</reference>
<dbReference type="InterPro" id="IPR005958">
    <property type="entry name" value="TyrNic_aminoTrfase"/>
</dbReference>
<evidence type="ECO:0000313" key="9">
    <source>
        <dbReference type="RefSeq" id="XP_006811789.1"/>
    </source>
</evidence>
<comment type="cofactor">
    <cofactor evidence="1 6">
        <name>pyridoxal 5'-phosphate</name>
        <dbReference type="ChEBI" id="CHEBI:597326"/>
    </cofactor>
</comment>
<evidence type="ECO:0000256" key="5">
    <source>
        <dbReference type="ARBA" id="ARBA00022898"/>
    </source>
</evidence>
<evidence type="ECO:0000256" key="4">
    <source>
        <dbReference type="ARBA" id="ARBA00022679"/>
    </source>
</evidence>
<dbReference type="GeneID" id="102808732"/>
<dbReference type="Pfam" id="PF00155">
    <property type="entry name" value="Aminotran_1_2"/>
    <property type="match status" value="1"/>
</dbReference>
<dbReference type="InterPro" id="IPR004839">
    <property type="entry name" value="Aminotransferase_I/II_large"/>
</dbReference>
<gene>
    <name evidence="9" type="primary">LOC102808732</name>
</gene>
<keyword evidence="5 6" id="KW-0663">Pyridoxal phosphate</keyword>
<organism evidence="8 9">
    <name type="scientific">Saccoglossus kowalevskii</name>
    <name type="common">Acorn worm</name>
    <dbReference type="NCBI Taxonomy" id="10224"/>
    <lineage>
        <taxon>Eukaryota</taxon>
        <taxon>Metazoa</taxon>
        <taxon>Hemichordata</taxon>
        <taxon>Enteropneusta</taxon>
        <taxon>Harrimaniidae</taxon>
        <taxon>Saccoglossus</taxon>
    </lineage>
</organism>
<dbReference type="PANTHER" id="PTHR45744">
    <property type="entry name" value="TYROSINE AMINOTRANSFERASE"/>
    <property type="match status" value="1"/>
</dbReference>
<dbReference type="Gene3D" id="3.40.640.10">
    <property type="entry name" value="Type I PLP-dependent aspartate aminotransferase-like (Major domain)"/>
    <property type="match status" value="1"/>
</dbReference>
<evidence type="ECO:0000256" key="3">
    <source>
        <dbReference type="ARBA" id="ARBA00022576"/>
    </source>
</evidence>
<comment type="similarity">
    <text evidence="2 6">Belongs to the class-I pyridoxal-phosphate-dependent aminotransferase family.</text>
</comment>
<dbReference type="NCBIfam" id="TIGR01265">
    <property type="entry name" value="tyr_nico_aTase"/>
    <property type="match status" value="1"/>
</dbReference>
<evidence type="ECO:0000256" key="2">
    <source>
        <dbReference type="ARBA" id="ARBA00007441"/>
    </source>
</evidence>
<dbReference type="PANTHER" id="PTHR45744:SF2">
    <property type="entry name" value="TYROSINE AMINOTRANSFERASE"/>
    <property type="match status" value="1"/>
</dbReference>
<evidence type="ECO:0000256" key="1">
    <source>
        <dbReference type="ARBA" id="ARBA00001933"/>
    </source>
</evidence>
<sequence length="369" mass="41676">MVYAYNNKPGVPGFMMVCAYNNKLSVPGFIMIYAYNNKPGVPGFIIVCAYNNKPGVPGFIMDVVLTSGCSDALHQIISVLANPGQNCLIPKPGFSLYETVARSIGVDVKRYELLPNKDWEVNIEHMESQIDDNTTFIIVNDPSNPCGSVYSREHLLQILKVAEKHKLPIVSDEIYASFVFPGERYYNLAGLTSEVPILSCSSISKRYFCPGWRFGWIIIHDRNNVFEKEVRGALVRLSQRVVRTNSLIQSAIKSILEDTPQDFLASIIEAVAKNAHHMYREMCKIPGLQPVMPRAAMYMMIGIEIDKFPDFKDDIEFIKKMISDQSVLCLPGQCFKYPNFFRVVLTVPQSDITEACTRIADFCKKYYVA</sequence>
<dbReference type="Gene3D" id="3.90.1150.10">
    <property type="entry name" value="Aspartate Aminotransferase, domain 1"/>
    <property type="match status" value="1"/>
</dbReference>
<comment type="catalytic activity">
    <reaction evidence="6">
        <text>L-tyrosine + 2-oxoglutarate = 3-(4-hydroxyphenyl)pyruvate + L-glutamate</text>
        <dbReference type="Rhea" id="RHEA:15093"/>
        <dbReference type="ChEBI" id="CHEBI:16810"/>
        <dbReference type="ChEBI" id="CHEBI:29985"/>
        <dbReference type="ChEBI" id="CHEBI:36242"/>
        <dbReference type="ChEBI" id="CHEBI:58315"/>
        <dbReference type="EC" id="2.6.1.5"/>
    </reaction>
</comment>
<keyword evidence="4" id="KW-0808">Transferase</keyword>
<keyword evidence="3" id="KW-0032">Aminotransferase</keyword>
<protein>
    <recommendedName>
        <fullName evidence="6">Tyrosine aminotransferase</fullName>
        <shortName evidence="6">TAT</shortName>
        <ecNumber evidence="6">2.6.1.5</ecNumber>
    </recommendedName>
</protein>
<dbReference type="CDD" id="cd00609">
    <property type="entry name" value="AAT_like"/>
    <property type="match status" value="1"/>
</dbReference>
<comment type="pathway">
    <text evidence="6">Amino-acid degradation; L-phenylalanine degradation; acetoacetate and fumarate from L-phenylalanine: step 2/6.</text>
</comment>
<dbReference type="InterPro" id="IPR015422">
    <property type="entry name" value="PyrdxlP-dep_Trfase_small"/>
</dbReference>
<feature type="domain" description="Aminotransferase class I/classII large" evidence="7">
    <location>
        <begin position="63"/>
        <end position="359"/>
    </location>
</feature>